<sequence>MAAVKVNGRTPEAKAFRVERVVKATRELATAGGYEAVQMREVARVAQTALSTLYKYYASKDDLINAAVGSELNSLTEDVLRRPPRQRTAEGRAGEVFVRAYVAMVRDPGFAHAAMSAGNTVLEFDLDRVRRSEEINEKSPWSNTFTQIAAIQAWGPDHRCNPMQTRALDMMETLWVAGVVSWLNGDTSADELKRRLRLAAKRLLAADSADPKDNSADNG</sequence>
<dbReference type="InterPro" id="IPR009057">
    <property type="entry name" value="Homeodomain-like_sf"/>
</dbReference>
<evidence type="ECO:0000256" key="3">
    <source>
        <dbReference type="ARBA" id="ARBA00023163"/>
    </source>
</evidence>
<comment type="caution">
    <text evidence="4">The sequence shown here is derived from an EMBL/GenBank/DDBJ whole genome shotgun (WGS) entry which is preliminary data.</text>
</comment>
<dbReference type="PANTHER" id="PTHR30055:SF234">
    <property type="entry name" value="HTH-TYPE TRANSCRIPTIONAL REGULATOR BETI"/>
    <property type="match status" value="1"/>
</dbReference>
<keyword evidence="1" id="KW-0805">Transcription regulation</keyword>
<dbReference type="GO" id="GO:0000976">
    <property type="term" value="F:transcription cis-regulatory region binding"/>
    <property type="evidence" value="ECO:0007669"/>
    <property type="project" value="TreeGrafter"/>
</dbReference>
<organism evidence="4">
    <name type="scientific">Nocardia globerula</name>
    <dbReference type="NCBI Taxonomy" id="1818"/>
    <lineage>
        <taxon>Bacteria</taxon>
        <taxon>Bacillati</taxon>
        <taxon>Actinomycetota</taxon>
        <taxon>Actinomycetes</taxon>
        <taxon>Mycobacteriales</taxon>
        <taxon>Nocardiaceae</taxon>
        <taxon>Nocardia</taxon>
    </lineage>
</organism>
<dbReference type="SUPFAM" id="SSF46689">
    <property type="entry name" value="Homeodomain-like"/>
    <property type="match status" value="1"/>
</dbReference>
<reference evidence="4" key="1">
    <citation type="submission" date="2019-07" db="EMBL/GenBank/DDBJ databases">
        <title>Genomic Encyclopedia of Type Strains, Phase IV (KMG-IV): sequencing the most valuable type-strain genomes for metagenomic binning, comparative biology and taxonomic classification.</title>
        <authorList>
            <person name="Goeker M."/>
        </authorList>
    </citation>
    <scope>NUCLEOTIDE SEQUENCE</scope>
    <source>
        <strain evidence="4">DSM 44596</strain>
    </source>
</reference>
<gene>
    <name evidence="4" type="ORF">FNL38_104367</name>
</gene>
<keyword evidence="2" id="KW-0238">DNA-binding</keyword>
<protein>
    <submittedName>
        <fullName evidence="4">TetR family transcriptional regulator</fullName>
    </submittedName>
</protein>
<accession>A0A652YPQ2</accession>
<dbReference type="EMBL" id="VNIQ01000004">
    <property type="protein sequence ID" value="TYQ03994.1"/>
    <property type="molecule type" value="Genomic_DNA"/>
</dbReference>
<evidence type="ECO:0000313" key="4">
    <source>
        <dbReference type="EMBL" id="TYQ03994.1"/>
    </source>
</evidence>
<evidence type="ECO:0000256" key="1">
    <source>
        <dbReference type="ARBA" id="ARBA00023015"/>
    </source>
</evidence>
<name>A0A652YPQ2_NOCGL</name>
<dbReference type="InterPro" id="IPR050109">
    <property type="entry name" value="HTH-type_TetR-like_transc_reg"/>
</dbReference>
<dbReference type="Pfam" id="PF00440">
    <property type="entry name" value="TetR_N"/>
    <property type="match status" value="1"/>
</dbReference>
<proteinExistence type="predicted"/>
<evidence type="ECO:0000256" key="2">
    <source>
        <dbReference type="ARBA" id="ARBA00023125"/>
    </source>
</evidence>
<dbReference type="AlphaFoldDB" id="A0A652YPQ2"/>
<dbReference type="Gene3D" id="1.10.357.10">
    <property type="entry name" value="Tetracycline Repressor, domain 2"/>
    <property type="match status" value="1"/>
</dbReference>
<dbReference type="InterPro" id="IPR001647">
    <property type="entry name" value="HTH_TetR"/>
</dbReference>
<dbReference type="PANTHER" id="PTHR30055">
    <property type="entry name" value="HTH-TYPE TRANSCRIPTIONAL REGULATOR RUTR"/>
    <property type="match status" value="1"/>
</dbReference>
<dbReference type="PROSITE" id="PS50977">
    <property type="entry name" value="HTH_TETR_2"/>
    <property type="match status" value="1"/>
</dbReference>
<dbReference type="GO" id="GO:0003700">
    <property type="term" value="F:DNA-binding transcription factor activity"/>
    <property type="evidence" value="ECO:0007669"/>
    <property type="project" value="TreeGrafter"/>
</dbReference>
<keyword evidence="3" id="KW-0804">Transcription</keyword>